<keyword evidence="5" id="KW-1185">Reference proteome</keyword>
<dbReference type="InterPro" id="IPR003768">
    <property type="entry name" value="ScpA"/>
</dbReference>
<dbReference type="GO" id="GO:0007059">
    <property type="term" value="P:chromosome segregation"/>
    <property type="evidence" value="ECO:0007669"/>
    <property type="project" value="UniProtKB-UniRule"/>
</dbReference>
<evidence type="ECO:0000313" key="4">
    <source>
        <dbReference type="EMBL" id="MSU09119.1"/>
    </source>
</evidence>
<comment type="subcellular location">
    <subcellularLocation>
        <location evidence="3">Cytoplasm</location>
    </subcellularLocation>
    <text evidence="3">Associated with two foci at the outer edges of the nucleoid region in young cells, and at four foci within both cell halves in older cells.</text>
</comment>
<name>A0A6I2UHC9_9FIRM</name>
<dbReference type="HAMAP" id="MF_01805">
    <property type="entry name" value="ScpA"/>
    <property type="match status" value="1"/>
</dbReference>
<keyword evidence="1 3" id="KW-0159">Chromosome partition</keyword>
<dbReference type="Proteomes" id="UP000433181">
    <property type="component" value="Unassembled WGS sequence"/>
</dbReference>
<dbReference type="PANTHER" id="PTHR33969">
    <property type="entry name" value="SEGREGATION AND CONDENSATION PROTEIN A"/>
    <property type="match status" value="1"/>
</dbReference>
<keyword evidence="3" id="KW-0132">Cell division</keyword>
<gene>
    <name evidence="3" type="primary">scpA</name>
    <name evidence="4" type="ORF">FYJ84_08995</name>
</gene>
<dbReference type="Pfam" id="PF02616">
    <property type="entry name" value="SMC_ScpA"/>
    <property type="match status" value="1"/>
</dbReference>
<proteinExistence type="inferred from homology"/>
<reference evidence="4 5" key="1">
    <citation type="submission" date="2019-08" db="EMBL/GenBank/DDBJ databases">
        <title>In-depth cultivation of the pig gut microbiome towards novel bacterial diversity and tailored functional studies.</title>
        <authorList>
            <person name="Wylensek D."/>
            <person name="Hitch T.C.A."/>
            <person name="Clavel T."/>
        </authorList>
    </citation>
    <scope>NUCLEOTIDE SEQUENCE [LARGE SCALE GENOMIC DNA]</scope>
    <source>
        <strain evidence="4 5">WCA-693-APC-5D-A</strain>
    </source>
</reference>
<dbReference type="GeneID" id="96779053"/>
<accession>A0A6I2UHC9</accession>
<dbReference type="RefSeq" id="WP_154407287.1">
    <property type="nucleotide sequence ID" value="NZ_JBGVIR010000074.1"/>
</dbReference>
<evidence type="ECO:0000256" key="2">
    <source>
        <dbReference type="ARBA" id="ARBA00044777"/>
    </source>
</evidence>
<dbReference type="PANTHER" id="PTHR33969:SF2">
    <property type="entry name" value="SEGREGATION AND CONDENSATION PROTEIN A"/>
    <property type="match status" value="1"/>
</dbReference>
<comment type="subunit">
    <text evidence="3">Component of a cohesin-like complex composed of ScpA, ScpB and the Smc homodimer, in which ScpA and ScpB bind to the head domain of Smc. The presence of the three proteins is required for the association of the complex with DNA.</text>
</comment>
<protein>
    <recommendedName>
        <fullName evidence="2 3">Segregation and condensation protein A</fullName>
    </recommendedName>
</protein>
<dbReference type="Gene3D" id="1.10.10.580">
    <property type="entry name" value="Structural maintenance of chromosome 1. Chain E"/>
    <property type="match status" value="1"/>
</dbReference>
<sequence>MEQYSIRLECFEGPMELLMHLIEKNKIDIYDIPIASLTEQYIEYLDKFRSFNIEIASEFIIMAATLLQIKSRMLLPKPPKEKDDEPEADPRQELIERILEYRRFKEVSSVMGELQRSQERFLAREPMELPVRHLPPKNLSLSELLEAFANVLAVRRELKIPQVLVAPEEFSVQDKMEELISLLHRRDGRLRFADAFQGNSRAELITTFLAMLELIKLKSITVQQQGQFEEIYISVRVGENKDVHE</sequence>
<comment type="similarity">
    <text evidence="3">Belongs to the ScpA family.</text>
</comment>
<evidence type="ECO:0000256" key="1">
    <source>
        <dbReference type="ARBA" id="ARBA00022829"/>
    </source>
</evidence>
<keyword evidence="3" id="KW-0131">Cell cycle</keyword>
<dbReference type="Gene3D" id="6.10.250.2410">
    <property type="match status" value="1"/>
</dbReference>
<dbReference type="GO" id="GO:0051301">
    <property type="term" value="P:cell division"/>
    <property type="evidence" value="ECO:0007669"/>
    <property type="project" value="UniProtKB-KW"/>
</dbReference>
<comment type="function">
    <text evidence="3">Participates in chromosomal partition during cell division. May act via the formation of a condensin-like complex containing Smc and ScpB that pull DNA away from mid-cell into both cell halves.</text>
</comment>
<keyword evidence="3" id="KW-0963">Cytoplasm</keyword>
<dbReference type="GO" id="GO:0006260">
    <property type="term" value="P:DNA replication"/>
    <property type="evidence" value="ECO:0007669"/>
    <property type="project" value="UniProtKB-UniRule"/>
</dbReference>
<organism evidence="4 5">
    <name type="scientific">Anaerovibrio slackiae</name>
    <dbReference type="NCBI Taxonomy" id="2652309"/>
    <lineage>
        <taxon>Bacteria</taxon>
        <taxon>Bacillati</taxon>
        <taxon>Bacillota</taxon>
        <taxon>Negativicutes</taxon>
        <taxon>Selenomonadales</taxon>
        <taxon>Selenomonadaceae</taxon>
        <taxon>Anaerovibrio</taxon>
    </lineage>
</organism>
<dbReference type="GO" id="GO:0005737">
    <property type="term" value="C:cytoplasm"/>
    <property type="evidence" value="ECO:0007669"/>
    <property type="project" value="UniProtKB-SubCell"/>
</dbReference>
<comment type="caution">
    <text evidence="4">The sequence shown here is derived from an EMBL/GenBank/DDBJ whole genome shotgun (WGS) entry which is preliminary data.</text>
</comment>
<evidence type="ECO:0000256" key="3">
    <source>
        <dbReference type="HAMAP-Rule" id="MF_01805"/>
    </source>
</evidence>
<dbReference type="AlphaFoldDB" id="A0A6I2UHC9"/>
<evidence type="ECO:0000313" key="5">
    <source>
        <dbReference type="Proteomes" id="UP000433181"/>
    </source>
</evidence>
<dbReference type="InterPro" id="IPR023093">
    <property type="entry name" value="ScpA-like_C"/>
</dbReference>
<dbReference type="EMBL" id="VUNR01000017">
    <property type="protein sequence ID" value="MSU09119.1"/>
    <property type="molecule type" value="Genomic_DNA"/>
</dbReference>